<keyword evidence="9" id="KW-0464">Manganese</keyword>
<evidence type="ECO:0000256" key="1">
    <source>
        <dbReference type="ARBA" id="ARBA00001936"/>
    </source>
</evidence>
<dbReference type="NCBIfam" id="TIGR01380">
    <property type="entry name" value="glut_syn"/>
    <property type="match status" value="1"/>
</dbReference>
<dbReference type="EC" id="6.3.2.3" evidence="10"/>
<dbReference type="PANTHER" id="PTHR21621">
    <property type="entry name" value="RIBOSOMAL PROTEIN S6 MODIFICATION PROTEIN"/>
    <property type="match status" value="1"/>
</dbReference>
<protein>
    <recommendedName>
        <fullName evidence="10">Glutathione synthetase</fullName>
        <ecNumber evidence="10">6.3.2.3</ecNumber>
    </recommendedName>
    <alternativeName>
        <fullName evidence="10">GSH synthetase</fullName>
        <shortName evidence="10">GSH-S</shortName>
        <shortName evidence="10">GSHase</shortName>
    </alternativeName>
    <alternativeName>
        <fullName evidence="10">Glutathione synthase</fullName>
    </alternativeName>
</protein>
<evidence type="ECO:0000256" key="9">
    <source>
        <dbReference type="ARBA" id="ARBA00023211"/>
    </source>
</evidence>
<dbReference type="SUPFAM" id="SSF56059">
    <property type="entry name" value="Glutathione synthetase ATP-binding domain-like"/>
    <property type="match status" value="1"/>
</dbReference>
<evidence type="ECO:0000256" key="7">
    <source>
        <dbReference type="ARBA" id="ARBA00022840"/>
    </source>
</evidence>
<accession>A0A4D6YAS3</accession>
<dbReference type="Gene3D" id="3.30.470.20">
    <property type="entry name" value="ATP-grasp fold, B domain"/>
    <property type="match status" value="1"/>
</dbReference>
<dbReference type="Gene3D" id="3.30.1490.20">
    <property type="entry name" value="ATP-grasp fold, A domain"/>
    <property type="match status" value="1"/>
</dbReference>
<dbReference type="GO" id="GO:0005737">
    <property type="term" value="C:cytoplasm"/>
    <property type="evidence" value="ECO:0007669"/>
    <property type="project" value="TreeGrafter"/>
</dbReference>
<dbReference type="Pfam" id="PF02955">
    <property type="entry name" value="GSH-S_ATP"/>
    <property type="match status" value="1"/>
</dbReference>
<comment type="similarity">
    <text evidence="10">Belongs to the prokaryotic GSH synthase family.</text>
</comment>
<evidence type="ECO:0000313" key="12">
    <source>
        <dbReference type="EMBL" id="QCI23501.1"/>
    </source>
</evidence>
<dbReference type="GO" id="GO:0046872">
    <property type="term" value="F:metal ion binding"/>
    <property type="evidence" value="ECO:0007669"/>
    <property type="project" value="UniProtKB-KW"/>
</dbReference>
<evidence type="ECO:0000256" key="4">
    <source>
        <dbReference type="ARBA" id="ARBA00022684"/>
    </source>
</evidence>
<evidence type="ECO:0000256" key="8">
    <source>
        <dbReference type="ARBA" id="ARBA00022842"/>
    </source>
</evidence>
<evidence type="ECO:0000256" key="10">
    <source>
        <dbReference type="HAMAP-Rule" id="MF_00162"/>
    </source>
</evidence>
<reference evidence="12 13" key="1">
    <citation type="submission" date="2018-10" db="EMBL/GenBank/DDBJ databases">
        <title>Comparative functional genomics of the obligate endosymbiont Buchnera aphidicola.</title>
        <authorList>
            <person name="Chong R.A."/>
        </authorList>
    </citation>
    <scope>NUCLEOTIDE SEQUENCE [LARGE SCALE GENOMIC DNA]</scope>
    <source>
        <strain evidence="12 13">Mrh</strain>
    </source>
</reference>
<dbReference type="InterPro" id="IPR004215">
    <property type="entry name" value="GSHS_N"/>
</dbReference>
<gene>
    <name evidence="10" type="primary">gshB</name>
    <name evidence="12" type="ORF">D9V73_02570</name>
</gene>
<dbReference type="OrthoDB" id="9785415at2"/>
<dbReference type="UniPathway" id="UPA00142">
    <property type="reaction ID" value="UER00210"/>
</dbReference>
<comment type="cofactor">
    <cofactor evidence="2">
        <name>Mg(2+)</name>
        <dbReference type="ChEBI" id="CHEBI:18420"/>
    </cofactor>
</comment>
<dbReference type="RefSeq" id="WP_158336711.1">
    <property type="nucleotide sequence ID" value="NZ_CP033004.1"/>
</dbReference>
<dbReference type="GO" id="GO:0005524">
    <property type="term" value="F:ATP binding"/>
    <property type="evidence" value="ECO:0007669"/>
    <property type="project" value="UniProtKB-UniRule"/>
</dbReference>
<keyword evidence="5" id="KW-0479">Metal-binding</keyword>
<dbReference type="EMBL" id="CP033004">
    <property type="protein sequence ID" value="QCI23501.1"/>
    <property type="molecule type" value="Genomic_DNA"/>
</dbReference>
<dbReference type="AlphaFoldDB" id="A0A4D6YAS3"/>
<dbReference type="InterPro" id="IPR013815">
    <property type="entry name" value="ATP_grasp_subdomain_1"/>
</dbReference>
<keyword evidence="7 10" id="KW-0067">ATP-binding</keyword>
<sequence length="319" mass="36686">MKIKLGIIMDPICSINIKKDSSFPILIEAKKRGYLIYYMELLDLYLKNDKPFSKTKLLFVKKDEKKWFNFKKSNDISLLHLDVILMRKDPPVNEHYIYATYILEQAEKQGVLIINKPKSLRNFNEKLFTILFPQFIPNTLVTSDMFKIFNFIEKHKDVIIKPLNGMGGLSIFRIKKNDPNTMVIIETMTNHGKQLCISQTYLPDIKYGDKRILIINGSPFPWCLARFPKINENRGNIAAGGLGKVQKLTLYDWDIANSISSILKDQELHFVGLDVIGNKLTEINITSPTCIQEIEAGCKTSISNIILNSIEKRLIKNRS</sequence>
<dbReference type="SUPFAM" id="SSF52440">
    <property type="entry name" value="PreATP-grasp domain"/>
    <property type="match status" value="1"/>
</dbReference>
<evidence type="ECO:0000259" key="11">
    <source>
        <dbReference type="PROSITE" id="PS50975"/>
    </source>
</evidence>
<dbReference type="InterPro" id="IPR006284">
    <property type="entry name" value="Glut_synth_pro"/>
</dbReference>
<dbReference type="PANTHER" id="PTHR21621:SF4">
    <property type="entry name" value="GLUTATHIONE SYNTHETASE"/>
    <property type="match status" value="1"/>
</dbReference>
<dbReference type="FunFam" id="3.40.50.20:FF:000009">
    <property type="entry name" value="Glutathione synthetase"/>
    <property type="match status" value="1"/>
</dbReference>
<dbReference type="InterPro" id="IPR016185">
    <property type="entry name" value="PreATP-grasp_dom_sf"/>
</dbReference>
<comment type="catalytic activity">
    <reaction evidence="10">
        <text>gamma-L-glutamyl-L-cysteine + glycine + ATP = glutathione + ADP + phosphate + H(+)</text>
        <dbReference type="Rhea" id="RHEA:13557"/>
        <dbReference type="ChEBI" id="CHEBI:15378"/>
        <dbReference type="ChEBI" id="CHEBI:30616"/>
        <dbReference type="ChEBI" id="CHEBI:43474"/>
        <dbReference type="ChEBI" id="CHEBI:57305"/>
        <dbReference type="ChEBI" id="CHEBI:57925"/>
        <dbReference type="ChEBI" id="CHEBI:58173"/>
        <dbReference type="ChEBI" id="CHEBI:456216"/>
        <dbReference type="EC" id="6.3.2.3"/>
    </reaction>
</comment>
<name>A0A4D6YAS3_BUCMH</name>
<dbReference type="NCBIfam" id="NF003573">
    <property type="entry name" value="PRK05246.1"/>
    <property type="match status" value="1"/>
</dbReference>
<keyword evidence="3 10" id="KW-0436">Ligase</keyword>
<evidence type="ECO:0000256" key="5">
    <source>
        <dbReference type="ARBA" id="ARBA00022723"/>
    </source>
</evidence>
<dbReference type="PROSITE" id="PS50975">
    <property type="entry name" value="ATP_GRASP"/>
    <property type="match status" value="1"/>
</dbReference>
<organism evidence="12 13">
    <name type="scientific">Buchnera aphidicola subsp. Melaphis rhois</name>
    <dbReference type="NCBI Taxonomy" id="118103"/>
    <lineage>
        <taxon>Bacteria</taxon>
        <taxon>Pseudomonadati</taxon>
        <taxon>Pseudomonadota</taxon>
        <taxon>Gammaproteobacteria</taxon>
        <taxon>Enterobacterales</taxon>
        <taxon>Erwiniaceae</taxon>
        <taxon>Buchnera</taxon>
    </lineage>
</organism>
<dbReference type="GO" id="GO:0004363">
    <property type="term" value="F:glutathione synthase activity"/>
    <property type="evidence" value="ECO:0007669"/>
    <property type="project" value="UniProtKB-UniRule"/>
</dbReference>
<feature type="domain" description="ATP-grasp" evidence="11">
    <location>
        <begin position="126"/>
        <end position="311"/>
    </location>
</feature>
<dbReference type="InterPro" id="IPR004218">
    <property type="entry name" value="GSHS_ATP-bd"/>
</dbReference>
<comment type="cofactor">
    <cofactor evidence="1">
        <name>Mn(2+)</name>
        <dbReference type="ChEBI" id="CHEBI:29035"/>
    </cofactor>
</comment>
<dbReference type="Gene3D" id="3.40.50.20">
    <property type="match status" value="1"/>
</dbReference>
<dbReference type="HAMAP" id="MF_00162">
    <property type="entry name" value="GSH_S"/>
    <property type="match status" value="1"/>
</dbReference>
<keyword evidence="4 10" id="KW-0317">Glutathione biosynthesis</keyword>
<dbReference type="InterPro" id="IPR011761">
    <property type="entry name" value="ATP-grasp"/>
</dbReference>
<keyword evidence="6 10" id="KW-0547">Nucleotide-binding</keyword>
<keyword evidence="8" id="KW-0460">Magnesium</keyword>
<evidence type="ECO:0000256" key="2">
    <source>
        <dbReference type="ARBA" id="ARBA00001946"/>
    </source>
</evidence>
<evidence type="ECO:0000256" key="3">
    <source>
        <dbReference type="ARBA" id="ARBA00022598"/>
    </source>
</evidence>
<proteinExistence type="inferred from homology"/>
<comment type="pathway">
    <text evidence="10">Sulfur metabolism; glutathione biosynthesis; glutathione from L-cysteine and L-glutamate: step 2/2.</text>
</comment>
<dbReference type="Proteomes" id="UP000298566">
    <property type="component" value="Chromosome"/>
</dbReference>
<evidence type="ECO:0000313" key="13">
    <source>
        <dbReference type="Proteomes" id="UP000298566"/>
    </source>
</evidence>
<evidence type="ECO:0000256" key="6">
    <source>
        <dbReference type="ARBA" id="ARBA00022741"/>
    </source>
</evidence>
<dbReference type="Pfam" id="PF02951">
    <property type="entry name" value="GSH-S_N"/>
    <property type="match status" value="1"/>
</dbReference>